<reference evidence="3" key="1">
    <citation type="submission" date="2016-03" db="EMBL/GenBank/DDBJ databases">
        <authorList>
            <person name="Ploux O."/>
        </authorList>
    </citation>
    <scope>NUCLEOTIDE SEQUENCE [LARGE SCALE GENOMIC DNA]</scope>
    <source>
        <strain evidence="3">UK7</strain>
    </source>
</reference>
<keyword evidence="3" id="KW-1185">Reference proteome</keyword>
<sequence length="245" mass="26988">MPSLTLNTSPTSSTRLDGHSPTSTSTSKSKSASPERPPVSPITPTLRAARLVQNGRQTYTHSQPPQIAVEAPAPEPIKFDENPDVLATKSAISILQMQARNAAQDIKSLQRTKQRGMQDPEEFLRALRAGEIRQKDETFMGLGQDEDDDDEEMEESVKAEESKAWEKLPRPQDVVRMPHINWDQYAVVGDSLEKLHSDQLRHPPEGSPQRLGPGGQLLPTTTGHSPAGSAKDKMERMGTRKGGKR</sequence>
<feature type="compositionally biased region" description="Basic and acidic residues" evidence="1">
    <location>
        <begin position="155"/>
        <end position="165"/>
    </location>
</feature>
<organism evidence="2 3">
    <name type="scientific">Rhynchosporium graminicola</name>
    <dbReference type="NCBI Taxonomy" id="2792576"/>
    <lineage>
        <taxon>Eukaryota</taxon>
        <taxon>Fungi</taxon>
        <taxon>Dikarya</taxon>
        <taxon>Ascomycota</taxon>
        <taxon>Pezizomycotina</taxon>
        <taxon>Leotiomycetes</taxon>
        <taxon>Helotiales</taxon>
        <taxon>Ploettnerulaceae</taxon>
        <taxon>Rhynchosporium</taxon>
    </lineage>
</organism>
<dbReference type="Proteomes" id="UP000178129">
    <property type="component" value="Unassembled WGS sequence"/>
</dbReference>
<feature type="compositionally biased region" description="Low complexity" evidence="1">
    <location>
        <begin position="1"/>
        <end position="34"/>
    </location>
</feature>
<dbReference type="PANTHER" id="PTHR22705:SF0">
    <property type="entry name" value="ZZ-TYPE ZINC FINGER-CONTAINING PROTEIN 3"/>
    <property type="match status" value="1"/>
</dbReference>
<dbReference type="InterPro" id="IPR037830">
    <property type="entry name" value="ZZZ3"/>
</dbReference>
<evidence type="ECO:0000313" key="2">
    <source>
        <dbReference type="EMBL" id="CZS89091.1"/>
    </source>
</evidence>
<feature type="compositionally biased region" description="Polar residues" evidence="1">
    <location>
        <begin position="54"/>
        <end position="65"/>
    </location>
</feature>
<accession>A0A1E1JTS8</accession>
<feature type="region of interest" description="Disordered" evidence="1">
    <location>
        <begin position="135"/>
        <end position="165"/>
    </location>
</feature>
<proteinExistence type="predicted"/>
<dbReference type="EMBL" id="FJUW01000002">
    <property type="protein sequence ID" value="CZS89091.1"/>
    <property type="molecule type" value="Genomic_DNA"/>
</dbReference>
<feature type="region of interest" description="Disordered" evidence="1">
    <location>
        <begin position="1"/>
        <end position="81"/>
    </location>
</feature>
<protein>
    <submittedName>
        <fullName evidence="2">Uncharacterized protein</fullName>
    </submittedName>
</protein>
<feature type="compositionally biased region" description="Acidic residues" evidence="1">
    <location>
        <begin position="144"/>
        <end position="154"/>
    </location>
</feature>
<dbReference type="AlphaFoldDB" id="A0A1E1JTS8"/>
<feature type="compositionally biased region" description="Basic and acidic residues" evidence="1">
    <location>
        <begin position="193"/>
        <end position="204"/>
    </location>
</feature>
<evidence type="ECO:0000256" key="1">
    <source>
        <dbReference type="SAM" id="MobiDB-lite"/>
    </source>
</evidence>
<dbReference type="InParanoid" id="A0A1E1JTS8"/>
<feature type="compositionally biased region" description="Low complexity" evidence="1">
    <location>
        <begin position="208"/>
        <end position="223"/>
    </location>
</feature>
<gene>
    <name evidence="2" type="ORF">RCO7_04683</name>
</gene>
<name>A0A1E1JTS8_9HELO</name>
<feature type="region of interest" description="Disordered" evidence="1">
    <location>
        <begin position="193"/>
        <end position="245"/>
    </location>
</feature>
<dbReference type="PANTHER" id="PTHR22705">
    <property type="entry name" value="ZINC FINGER, ZZ DOMAIN CONTAINING 3"/>
    <property type="match status" value="1"/>
</dbReference>
<evidence type="ECO:0000313" key="3">
    <source>
        <dbReference type="Proteomes" id="UP000178129"/>
    </source>
</evidence>
<comment type="caution">
    <text evidence="2">The sequence shown here is derived from an EMBL/GenBank/DDBJ whole genome shotgun (WGS) entry which is preliminary data.</text>
</comment>
<dbReference type="STRING" id="914237.A0A1E1JTS8"/>